<evidence type="ECO:0000313" key="3">
    <source>
        <dbReference type="EMBL" id="NMK39194.1"/>
    </source>
</evidence>
<dbReference type="Proteomes" id="UP000238358">
    <property type="component" value="Chromosome"/>
</dbReference>
<reference evidence="3 5" key="2">
    <citation type="submission" date="2020-04" db="EMBL/GenBank/DDBJ databases">
        <authorList>
            <person name="Hitch T.C.A."/>
            <person name="Wylensek D."/>
            <person name="Clavel T."/>
        </authorList>
    </citation>
    <scope>NUCLEOTIDE SEQUENCE [LARGE SCALE GENOMIC DNA]</scope>
    <source>
        <strain evidence="3 5">WCA-386-APC-2A</strain>
    </source>
</reference>
<accession>A0A2S0M582</accession>
<organism evidence="2 4">
    <name type="scientific">Megasphaera elsdenii</name>
    <dbReference type="NCBI Taxonomy" id="907"/>
    <lineage>
        <taxon>Bacteria</taxon>
        <taxon>Bacillati</taxon>
        <taxon>Bacillota</taxon>
        <taxon>Negativicutes</taxon>
        <taxon>Veillonellales</taxon>
        <taxon>Veillonellaceae</taxon>
        <taxon>Megasphaera</taxon>
    </lineage>
</organism>
<evidence type="ECO:0000313" key="2">
    <source>
        <dbReference type="EMBL" id="AVO26613.1"/>
    </source>
</evidence>
<proteinExistence type="predicted"/>
<dbReference type="Proteomes" id="UP000536773">
    <property type="component" value="Unassembled WGS sequence"/>
</dbReference>
<gene>
    <name evidence="2" type="ORF">C6Y28_02710</name>
    <name evidence="3" type="ORF">HG933_07345</name>
</gene>
<dbReference type="InterPro" id="IPR029039">
    <property type="entry name" value="Flavoprotein-like_sf"/>
</dbReference>
<dbReference type="Gene3D" id="3.40.50.360">
    <property type="match status" value="1"/>
</dbReference>
<dbReference type="GO" id="GO:0016651">
    <property type="term" value="F:oxidoreductase activity, acting on NAD(P)H"/>
    <property type="evidence" value="ECO:0007669"/>
    <property type="project" value="UniProtKB-ARBA"/>
</dbReference>
<dbReference type="AlphaFoldDB" id="A0A2S0M582"/>
<dbReference type="OrthoDB" id="307208at2"/>
<dbReference type="InterPro" id="IPR008254">
    <property type="entry name" value="Flavodoxin/NO_synth"/>
</dbReference>
<evidence type="ECO:0000313" key="5">
    <source>
        <dbReference type="Proteomes" id="UP000536773"/>
    </source>
</evidence>
<evidence type="ECO:0000313" key="4">
    <source>
        <dbReference type="Proteomes" id="UP000238358"/>
    </source>
</evidence>
<sequence length="148" mass="16471">MKAIVVYSSKTGRIQQIAQAMAQVLPQGTPCVPVDEMPSDFSNYDCVFMGFWIDENQADPKGQEALKKIANDHVAIFTTMYDDPYSDQASKHLRSAVELLKPGSGVVGTYITWTDKARYMYEPEAGEDLHLDEAQSFAKNTVSRLKGN</sequence>
<dbReference type="RefSeq" id="WP_027894718.1">
    <property type="nucleotide sequence ID" value="NZ_CP027569.1"/>
</dbReference>
<dbReference type="EMBL" id="CP027569">
    <property type="protein sequence ID" value="AVO26613.1"/>
    <property type="molecule type" value="Genomic_DNA"/>
</dbReference>
<reference evidence="2 4" key="1">
    <citation type="journal article" date="2018" name="Genome Announc.">
        <title>Complete genomes of two Megasphaera elsdenii strains, NCIMB 702410 and ATCC 25940.</title>
        <authorList>
            <person name="Hatmaker E.A."/>
            <person name="O'Dell K."/>
            <person name="Riley L.A."/>
            <person name="Klingeman D.M."/>
            <person name="Guss A.M."/>
        </authorList>
    </citation>
    <scope>NUCLEOTIDE SEQUENCE [LARGE SCALE GENOMIC DNA]</scope>
    <source>
        <strain evidence="2 4">NCIMB702410</strain>
    </source>
</reference>
<dbReference type="GO" id="GO:0010181">
    <property type="term" value="F:FMN binding"/>
    <property type="evidence" value="ECO:0007669"/>
    <property type="project" value="InterPro"/>
</dbReference>
<name>A0A2S0M582_MEGEL</name>
<dbReference type="Pfam" id="PF12641">
    <property type="entry name" value="Flavodoxin_3"/>
    <property type="match status" value="1"/>
</dbReference>
<dbReference type="EMBL" id="JABBJH010000009">
    <property type="protein sequence ID" value="NMK39194.1"/>
    <property type="molecule type" value="Genomic_DNA"/>
</dbReference>
<dbReference type="SUPFAM" id="SSF52218">
    <property type="entry name" value="Flavoproteins"/>
    <property type="match status" value="1"/>
</dbReference>
<evidence type="ECO:0000259" key="1">
    <source>
        <dbReference type="Pfam" id="PF12641"/>
    </source>
</evidence>
<feature type="domain" description="Flavodoxin-like" evidence="1">
    <location>
        <begin position="5"/>
        <end position="112"/>
    </location>
</feature>
<protein>
    <submittedName>
        <fullName evidence="2">Flavodoxin</fullName>
    </submittedName>
</protein>